<dbReference type="Pfam" id="PF01660">
    <property type="entry name" value="Vmethyltransf"/>
    <property type="match status" value="1"/>
</dbReference>
<dbReference type="GO" id="GO:0003968">
    <property type="term" value="F:RNA-directed RNA polymerase activity"/>
    <property type="evidence" value="ECO:0007669"/>
    <property type="project" value="InterPro"/>
</dbReference>
<evidence type="ECO:0000259" key="14">
    <source>
        <dbReference type="PROSITE" id="PS51743"/>
    </source>
</evidence>
<dbReference type="InterPro" id="IPR029063">
    <property type="entry name" value="SAM-dependent_MTases_sf"/>
</dbReference>
<keyword evidence="9" id="KW-0693">Viral RNA replication</keyword>
<dbReference type="InterPro" id="IPR002877">
    <property type="entry name" value="RNA_MeTrfase_FtsJ_dom"/>
</dbReference>
<keyword evidence="5" id="KW-0808">Transferase</keyword>
<comment type="catalytic activity">
    <reaction evidence="11">
        <text>ATP + H2O = ADP + phosphate + H(+)</text>
        <dbReference type="Rhea" id="RHEA:13065"/>
        <dbReference type="ChEBI" id="CHEBI:15377"/>
        <dbReference type="ChEBI" id="CHEBI:15378"/>
        <dbReference type="ChEBI" id="CHEBI:30616"/>
        <dbReference type="ChEBI" id="CHEBI:43474"/>
        <dbReference type="ChEBI" id="CHEBI:456216"/>
        <dbReference type="EC" id="3.6.4.13"/>
    </reaction>
</comment>
<evidence type="ECO:0000256" key="9">
    <source>
        <dbReference type="ARBA" id="ARBA00022953"/>
    </source>
</evidence>
<dbReference type="PROSITE" id="PS51657">
    <property type="entry name" value="PSRV_HELICASE"/>
    <property type="match status" value="1"/>
</dbReference>
<dbReference type="GO" id="GO:0003723">
    <property type="term" value="F:RNA binding"/>
    <property type="evidence" value="ECO:0007669"/>
    <property type="project" value="UniProtKB-KW"/>
</dbReference>
<dbReference type="GO" id="GO:0008174">
    <property type="term" value="F:mRNA methyltransferase activity"/>
    <property type="evidence" value="ECO:0007669"/>
    <property type="project" value="UniProtKB-UniRule"/>
</dbReference>
<sequence length="2449" mass="283287">MNSFTTSINTLKGIIEQGKSLETIDIAQKLLNNRDSELTNTIDNLISSEIKSQALTKKENPIHIKIKLSPIEQTTFVDNYSEFTWRFSDESNVGHAFAAVSRIAETRHIIENLIGISRVNDIMNSCTNYDDYICDVGGNAYSNIVNHREFIHACDPGLSVHDTARQTNRLHQLLQSRNIDHSKYLDSAYRCDNIVQHCKRKCLYMALIQSSYDILLQDLVDSMEKKHTIMAFGTIVYDSKIFHFNEGELENVKMRYSIDSSNDSIIFTFTDEMSFGYNHKLSTYLSYIRNPYIRSYNGTLFTKEILYVRADILYYKITRCSQEPKISSDLVYSIPLTLKEPLTKIKYYDWIYVPVEGIINQVKFNLKPVILYLPTEMFQQALYYANSLVGEKFQPANVHTYLTSVTSRTIHNAQNIKNFKMLDQRFLYKVSYAIYNIAYRIKWEEGSILKLTLAEENRIREKKEFSWWDKFLFTLRYRFGCVSPYDYDQRFSTEYKSIPYYELYQHFSSNAKLAEAVNLPQFQIVYETVKPGCINVTNKLSISFFFSENKDLSLIEKFDREFESAKCVTVTDDSILTSESFGHLKNKLIGGGHVHLGETIVCSLRDHIPISNLGNGKCLYYALLGNNDDDKVDSLCDELVDSKYLINYPAEEQEIIKTALMNRGPGSTSIIELFSKHKNIYVRVHIKLIDNINRNTCNCIGFGDTECKELINIMFTPPVNSNIGHYERLSNKSILDNIKLPSPSLKNNAPKAIFNIIEHPKDYINTFVKKNIKYLSKVFDVKFTDNVLNSLSSNCAVNNFMVKYKYSDDTFSDKSTNNILLIVPREDFIKYYIGVSTVLYGKFKLLVFEDSIVIYREFSLNQLILSINDINTLSPLSKGNVFTKYVISPCMTLYKPILSTYKLKHMIIQMFDANCDTYEKAKDHDTHFYLDPARSKPPTFHYVFPNKIIPQKVKFLSPKIEVQLIHTFSQIHGENPMVIVDLRAREKITADLLFNNILSLPIKSVCLVFYSQQFRDSAVRFLVTASVPKIEPSLFHPLISVLDEIDTKIQCLDSENFKFYKSKINKPIKESRANLKLREIFQSYSISCNRFLELGGNPGNMTKEIFTNYPYSDGVVHVYHGDGAPPYITKHKRLSIIQKTSDYEGDLSKLEDYTYLCNTLTGTFDFILGDCCHLDGLASDVNWLILLSELNLMIRFNSYKGSSVLKVLIHPRLIELLSIASKYYSQMSLFKPPSSNKLSRECYLILRGRCDLKHHNPFDHNSLKKIVNIYTETSSTLDTIEREDNLSIQSNDDTISIGTIKSSSSRPQTPDNSINSLKDLNDLKYKLTDNEIKNMISTLRSLENDNTNEQLLLDIISIIQNHCTPAFMDEHITLDTISKFSDTIRKVFSFNEIKLTQEGDHLNEIYGLEVLKLYNLRSLPNDALPSWMDHNLRNSWLRSVAKSEYNPYFEIYDEKSDNFDIIVRNSIREIREIWKSTRVILTSEYAAIYKKFVNKDRICTNQSCYNNNCSHNYFLKRQLYTEKKNIGIYDLVKKAYIICPQNGKTTHDYAFDGQSFVRISEFKSTSPICIGIVSDDTEIMNEEILLNRTKDLNYFEFVTPNIVNIQGVPGCGKTTHIIKNSSSGSLLLTATREGCQDIKRRIEGSTKIVHTMHSYLINKDNVSYNEVWVDEALKEHLGVIMLVILKSKCKNLYLIGDIKQIPYFCRLSSIFLAYSNISKFISCKDKLSISYRIPVDVAVILNSDYGGEIFSANRIKKSLKGTIINSEIDVPIVDNNMTQYLVFKKIEKQLLLNKGYKDVKTVGEFQGCQTENIILIRLSKLERDEIYSRREQIIVALTRHTRSFHYYTVRDDELFKIVTQSISDSNLNEKYKDMSCIGGGIVSIPYVHKVMNPHFIDEIEIKFPKITYTLDGICKDICDLNHGVNYAPMRPILKTSNICINPNPAVKNFFRPGDFHILQEFYDYLLPGNSTYNYEFDQILAESKPIHYDYDNVEVNMANTSHYTLSQKDCLKPVLRTSIAFNRKPSQKDAMIGLAKRNLNVPCLDEIVETDYMVKMAFDLFKDTYIDEKKSFLLNEYRRAQNQLYLSESLIVEWFKDQPDVIISQIKEVLLIEEMKLNSYSLTNKRTVKPSLDTKAPFEYAAVQTIASQKKTNNMIFCPIFRELKRRLIVLLKPNFLMYCDMSPEDFADELTMRFNGNLLDKYYKKLEVDISKYDKSQFKLLFLIEIEIYRLLGLPEIFIKYWKKGHEDTQLIDYENGIKAYIKYQRKSGDASTFFGNTVVLMIVLSVLFDLRDAVGFFSGDDSLLWLPEIIQRNDLCANLFNLESKFFCYNYSYFCSKYLIWDGNRFHFVPDPIKLITKLGRHDLVNWEHCSEYQMSLSDLTKAYNNMVIYPILSAAISERYNKPTGNISLLMATVMDYVSSKNKFKELYYTNPGDNLSTEKLLPSLE</sequence>
<dbReference type="InterPro" id="IPR001788">
    <property type="entry name" value="RNA-dep_RNA_pol_alsuvir"/>
</dbReference>
<dbReference type="PROSITE" id="PS50507">
    <property type="entry name" value="RDRP_SSRNA_POS"/>
    <property type="match status" value="1"/>
</dbReference>
<dbReference type="GO" id="GO:0039694">
    <property type="term" value="P:viral RNA genome replication"/>
    <property type="evidence" value="ECO:0007669"/>
    <property type="project" value="InterPro"/>
</dbReference>
<organism evidence="15">
    <name type="scientific">Boutonnet virus</name>
    <dbReference type="NCBI Taxonomy" id="1807816"/>
    <lineage>
        <taxon>Viruses</taxon>
        <taxon>Riboviria</taxon>
    </lineage>
</organism>
<dbReference type="GO" id="GO:0006370">
    <property type="term" value="P:7-methylguanosine mRNA capping"/>
    <property type="evidence" value="ECO:0007669"/>
    <property type="project" value="UniProtKB-KW"/>
</dbReference>
<evidence type="ECO:0000259" key="12">
    <source>
        <dbReference type="PROSITE" id="PS50507"/>
    </source>
</evidence>
<feature type="domain" description="RdRp catalytic" evidence="12">
    <location>
        <begin position="2204"/>
        <end position="2316"/>
    </location>
</feature>
<keyword evidence="6" id="KW-0548">Nucleotidyltransferase</keyword>
<reference evidence="15" key="1">
    <citation type="journal article" date="2016" name="Evol. Bioinform. Online">
        <title>Twenty-five new viruses associated with the Drosophilidae (Diptera).</title>
        <authorList>
            <person name="Webster C.L."/>
            <person name="Longdon B."/>
            <person name="Lewis S.H."/>
            <person name="Obbard D.J."/>
        </authorList>
    </citation>
    <scope>NUCLEOTIDE SEQUENCE</scope>
    <source>
        <strain evidence="15">Muscid_PoolSeq1</strain>
    </source>
</reference>
<keyword evidence="7" id="KW-0547">Nucleotide-binding</keyword>
<evidence type="ECO:0000256" key="7">
    <source>
        <dbReference type="ARBA" id="ARBA00022840"/>
    </source>
</evidence>
<evidence type="ECO:0000256" key="11">
    <source>
        <dbReference type="ARBA" id="ARBA00047984"/>
    </source>
</evidence>
<evidence type="ECO:0000256" key="3">
    <source>
        <dbReference type="ARBA" id="ARBA00022562"/>
    </source>
</evidence>
<dbReference type="PROSITE" id="PS51743">
    <property type="entry name" value="ALPHAVIRUS_MT"/>
    <property type="match status" value="1"/>
</dbReference>
<proteinExistence type="predicted"/>
<dbReference type="Gene3D" id="3.40.50.150">
    <property type="entry name" value="Vaccinia Virus protein VP39"/>
    <property type="match status" value="1"/>
</dbReference>
<name>A0A140HES7_9VIRU</name>
<dbReference type="GO" id="GO:0016556">
    <property type="term" value="P:mRNA modification"/>
    <property type="evidence" value="ECO:0007669"/>
    <property type="project" value="InterPro"/>
</dbReference>
<dbReference type="GO" id="GO:0005524">
    <property type="term" value="F:ATP binding"/>
    <property type="evidence" value="ECO:0007669"/>
    <property type="project" value="UniProtKB-KW"/>
</dbReference>
<keyword evidence="3" id="KW-1048">Host nucleus</keyword>
<dbReference type="Pfam" id="PF01443">
    <property type="entry name" value="Viral_helicase1"/>
    <property type="match status" value="1"/>
</dbReference>
<evidence type="ECO:0000256" key="10">
    <source>
        <dbReference type="ARBA" id="ARBA00023042"/>
    </source>
</evidence>
<evidence type="ECO:0000256" key="2">
    <source>
        <dbReference type="ARBA" id="ARBA00004531"/>
    </source>
</evidence>
<keyword evidence="4" id="KW-0507">mRNA processing</keyword>
<accession>A0A140HES7</accession>
<dbReference type="InterPro" id="IPR002588">
    <property type="entry name" value="Alphavirus-like_MT_dom"/>
</dbReference>
<keyword evidence="7" id="KW-0067">ATP-binding</keyword>
<dbReference type="InterPro" id="IPR027351">
    <property type="entry name" value="(+)RNA_virus_helicase_core_dom"/>
</dbReference>
<keyword evidence="10" id="KW-0506">mRNA capping</keyword>
<dbReference type="GO" id="GO:0033645">
    <property type="term" value="C:host cell endomembrane system"/>
    <property type="evidence" value="ECO:0007669"/>
    <property type="project" value="UniProtKB-SubCell"/>
</dbReference>
<keyword evidence="8" id="KW-0694">RNA-binding</keyword>
<evidence type="ECO:0000256" key="5">
    <source>
        <dbReference type="ARBA" id="ARBA00022679"/>
    </source>
</evidence>
<dbReference type="GO" id="GO:0042025">
    <property type="term" value="C:host cell nucleus"/>
    <property type="evidence" value="ECO:0007669"/>
    <property type="project" value="UniProtKB-SubCell"/>
</dbReference>
<dbReference type="EMBL" id="KU754539">
    <property type="protein sequence ID" value="AMO03254.1"/>
    <property type="molecule type" value="Genomic_RNA"/>
</dbReference>
<dbReference type="SUPFAM" id="SSF56672">
    <property type="entry name" value="DNA/RNA polymerases"/>
    <property type="match status" value="1"/>
</dbReference>
<evidence type="ECO:0000256" key="8">
    <source>
        <dbReference type="ARBA" id="ARBA00022884"/>
    </source>
</evidence>
<dbReference type="GO" id="GO:0003724">
    <property type="term" value="F:RNA helicase activity"/>
    <property type="evidence" value="ECO:0007669"/>
    <property type="project" value="UniProtKB-EC"/>
</dbReference>
<evidence type="ECO:0000256" key="1">
    <source>
        <dbReference type="ARBA" id="ARBA00004147"/>
    </source>
</evidence>
<dbReference type="Pfam" id="PF00978">
    <property type="entry name" value="RdRP_2"/>
    <property type="match status" value="1"/>
</dbReference>
<feature type="domain" description="(+)RNA virus helicase C-terminal" evidence="13">
    <location>
        <begin position="1575"/>
        <end position="1879"/>
    </location>
</feature>
<dbReference type="Gene3D" id="3.40.50.300">
    <property type="entry name" value="P-loop containing nucleotide triphosphate hydrolases"/>
    <property type="match status" value="2"/>
</dbReference>
<dbReference type="GO" id="GO:0006351">
    <property type="term" value="P:DNA-templated transcription"/>
    <property type="evidence" value="ECO:0007669"/>
    <property type="project" value="InterPro"/>
</dbReference>
<dbReference type="SUPFAM" id="SSF52540">
    <property type="entry name" value="P-loop containing nucleoside triphosphate hydrolases"/>
    <property type="match status" value="1"/>
</dbReference>
<dbReference type="GO" id="GO:0032259">
    <property type="term" value="P:methylation"/>
    <property type="evidence" value="ECO:0007669"/>
    <property type="project" value="InterPro"/>
</dbReference>
<dbReference type="CDD" id="cd23254">
    <property type="entry name" value="Kitaviridae_RdRp"/>
    <property type="match status" value="1"/>
</dbReference>
<dbReference type="InterPro" id="IPR043502">
    <property type="entry name" value="DNA/RNA_pol_sf"/>
</dbReference>
<dbReference type="InterPro" id="IPR027417">
    <property type="entry name" value="P-loop_NTPase"/>
</dbReference>
<dbReference type="InterPro" id="IPR007094">
    <property type="entry name" value="RNA-dir_pol_PSvirus"/>
</dbReference>
<comment type="subcellular location">
    <subcellularLocation>
        <location evidence="2">Host endomembrane system</location>
        <topology evidence="2">Peripheral membrane protein</topology>
    </subcellularLocation>
    <subcellularLocation>
        <location evidence="1">Host nucleus</location>
    </subcellularLocation>
</comment>
<evidence type="ECO:0000259" key="13">
    <source>
        <dbReference type="PROSITE" id="PS51657"/>
    </source>
</evidence>
<feature type="domain" description="Alphavirus-like MT" evidence="14">
    <location>
        <begin position="86"/>
        <end position="288"/>
    </location>
</feature>
<protein>
    <submittedName>
        <fullName evidence="15">Putative polyprotein</fullName>
    </submittedName>
</protein>
<evidence type="ECO:0000256" key="6">
    <source>
        <dbReference type="ARBA" id="ARBA00022695"/>
    </source>
</evidence>
<dbReference type="Pfam" id="PF01728">
    <property type="entry name" value="FtsJ"/>
    <property type="match status" value="1"/>
</dbReference>
<evidence type="ECO:0000256" key="4">
    <source>
        <dbReference type="ARBA" id="ARBA00022664"/>
    </source>
</evidence>
<evidence type="ECO:0000313" key="15">
    <source>
        <dbReference type="EMBL" id="AMO03254.1"/>
    </source>
</evidence>